<dbReference type="RefSeq" id="WP_122495737.1">
    <property type="nucleotide sequence ID" value="NZ_UPHP01000043.1"/>
</dbReference>
<sequence>MDFGSLPPEINSGRMYSGPGSASILTAAAAWDALSAELYAAASGIGSATSGLAADWLGPAATAMTQAVTPLTAWLAATAGQAEQAALQAQAAAAAHAAAFAATVPPPVIAANRAVLTALIATNILGQNSPAIAATEAQYEYMWAQDAVAMYAYAGASASAARLTPFTAPPSVVDPAGPASQRAGLARADGAATATQVQETLLAGSELLSTLPQALQGLSASATVNSLDTALTSVSTSLSKLSSLTVPLNFAMYPLNYLDKGMGFAKAATAPVTAAAAGAMKAVDYGTRSLGSLLPGAGGGAGLAASMGRSMSIGALSVPHAWTAVSASAPSVGSSAAGWSAALSGPAEAGPSGVPFVPLTSMGGRDSGGPSASRFELRSTVVPRSPAGG</sequence>
<dbReference type="InterPro" id="IPR000030">
    <property type="entry name" value="PPE_dom"/>
</dbReference>
<evidence type="ECO:0000259" key="3">
    <source>
        <dbReference type="Pfam" id="PF00823"/>
    </source>
</evidence>
<evidence type="ECO:0000256" key="1">
    <source>
        <dbReference type="ARBA" id="ARBA00010652"/>
    </source>
</evidence>
<comment type="similarity">
    <text evidence="1">Belongs to the mycobacterial PPE family.</text>
</comment>
<evidence type="ECO:0000313" key="6">
    <source>
        <dbReference type="Proteomes" id="UP000273307"/>
    </source>
</evidence>
<feature type="region of interest" description="Disordered" evidence="2">
    <location>
        <begin position="354"/>
        <end position="389"/>
    </location>
</feature>
<dbReference type="OrthoDB" id="4710244at2"/>
<evidence type="ECO:0000256" key="2">
    <source>
        <dbReference type="SAM" id="MobiDB-lite"/>
    </source>
</evidence>
<name>A0A498PWH6_9MYCO</name>
<dbReference type="Pfam" id="PF00823">
    <property type="entry name" value="PPE"/>
    <property type="match status" value="1"/>
</dbReference>
<dbReference type="SUPFAM" id="SSF140459">
    <property type="entry name" value="PE/PPE dimer-like"/>
    <property type="match status" value="1"/>
</dbReference>
<evidence type="ECO:0000259" key="4">
    <source>
        <dbReference type="Pfam" id="PF12484"/>
    </source>
</evidence>
<dbReference type="InterPro" id="IPR038332">
    <property type="entry name" value="PPE_sf"/>
</dbReference>
<dbReference type="Pfam" id="PF12484">
    <property type="entry name" value="PPE-SVP"/>
    <property type="match status" value="1"/>
</dbReference>
<dbReference type="Gene3D" id="1.20.1260.20">
    <property type="entry name" value="PPE superfamily"/>
    <property type="match status" value="1"/>
</dbReference>
<dbReference type="AlphaFoldDB" id="A0A498PWH6"/>
<dbReference type="PANTHER" id="PTHR46766:SF1">
    <property type="entry name" value="GLUTAMINE-RICH PROTEIN 2"/>
    <property type="match status" value="1"/>
</dbReference>
<accession>A0A498PWH6</accession>
<dbReference type="InterPro" id="IPR022171">
    <property type="entry name" value="PPE_C"/>
</dbReference>
<evidence type="ECO:0000313" key="5">
    <source>
        <dbReference type="EMBL" id="VBA37267.1"/>
    </source>
</evidence>
<feature type="domain" description="PPE" evidence="3">
    <location>
        <begin position="2"/>
        <end position="164"/>
    </location>
</feature>
<organism evidence="5 6">
    <name type="scientific">Mycobacterium attenuatum</name>
    <dbReference type="NCBI Taxonomy" id="2341086"/>
    <lineage>
        <taxon>Bacteria</taxon>
        <taxon>Bacillati</taxon>
        <taxon>Actinomycetota</taxon>
        <taxon>Actinomycetes</taxon>
        <taxon>Mycobacteriales</taxon>
        <taxon>Mycobacteriaceae</taxon>
        <taxon>Mycobacterium</taxon>
    </lineage>
</organism>
<feature type="domain" description="PPE family C-terminal" evidence="4">
    <location>
        <begin position="304"/>
        <end position="384"/>
    </location>
</feature>
<proteinExistence type="inferred from homology"/>
<dbReference type="GO" id="GO:0052572">
    <property type="term" value="P:response to host immune response"/>
    <property type="evidence" value="ECO:0007669"/>
    <property type="project" value="TreeGrafter"/>
</dbReference>
<gene>
    <name evidence="5" type="ORF">LAUMK136_01842</name>
</gene>
<protein>
    <submittedName>
        <fullName evidence="5">Putative PPE family protein PPE32</fullName>
    </submittedName>
</protein>
<dbReference type="EMBL" id="UPHP01000043">
    <property type="protein sequence ID" value="VBA37267.1"/>
    <property type="molecule type" value="Genomic_DNA"/>
</dbReference>
<reference evidence="5 6" key="1">
    <citation type="submission" date="2018-09" db="EMBL/GenBank/DDBJ databases">
        <authorList>
            <person name="Tagini F."/>
        </authorList>
    </citation>
    <scope>NUCLEOTIDE SEQUENCE [LARGE SCALE GENOMIC DNA]</scope>
    <source>
        <strain evidence="5 6">MK136</strain>
    </source>
</reference>
<dbReference type="PANTHER" id="PTHR46766">
    <property type="entry name" value="GLUTAMINE-RICH PROTEIN 2"/>
    <property type="match status" value="1"/>
</dbReference>
<dbReference type="Proteomes" id="UP000273307">
    <property type="component" value="Unassembled WGS sequence"/>
</dbReference>
<keyword evidence="6" id="KW-1185">Reference proteome</keyword>